<feature type="transmembrane region" description="Helical" evidence="1">
    <location>
        <begin position="45"/>
        <end position="62"/>
    </location>
</feature>
<reference evidence="2 3" key="1">
    <citation type="submission" date="2016-10" db="EMBL/GenBank/DDBJ databases">
        <authorList>
            <person name="de Groot N.N."/>
        </authorList>
    </citation>
    <scope>NUCLEOTIDE SEQUENCE [LARGE SCALE GENOMIC DNA]</scope>
    <source>
        <strain evidence="2 3">DSM 6059</strain>
    </source>
</reference>
<keyword evidence="1" id="KW-1133">Transmembrane helix</keyword>
<proteinExistence type="predicted"/>
<dbReference type="AlphaFoldDB" id="A0A1I1EST0"/>
<keyword evidence="1" id="KW-0472">Membrane</keyword>
<evidence type="ECO:0000313" key="3">
    <source>
        <dbReference type="Proteomes" id="UP000198862"/>
    </source>
</evidence>
<evidence type="ECO:0000313" key="2">
    <source>
        <dbReference type="EMBL" id="SFB90174.1"/>
    </source>
</evidence>
<keyword evidence="1" id="KW-0812">Transmembrane</keyword>
<feature type="transmembrane region" description="Helical" evidence="1">
    <location>
        <begin position="136"/>
        <end position="160"/>
    </location>
</feature>
<dbReference type="OrthoDB" id="9940168at2"/>
<evidence type="ECO:0000256" key="1">
    <source>
        <dbReference type="SAM" id="Phobius"/>
    </source>
</evidence>
<feature type="transmembrane region" description="Helical" evidence="1">
    <location>
        <begin position="77"/>
        <end position="96"/>
    </location>
</feature>
<dbReference type="STRING" id="1123010.SAMN02745724_00426"/>
<dbReference type="EMBL" id="FOLO01000002">
    <property type="protein sequence ID" value="SFB90174.1"/>
    <property type="molecule type" value="Genomic_DNA"/>
</dbReference>
<dbReference type="Proteomes" id="UP000198862">
    <property type="component" value="Unassembled WGS sequence"/>
</dbReference>
<name>A0A1I1EST0_9GAMM</name>
<dbReference type="RefSeq" id="WP_091979407.1">
    <property type="nucleotide sequence ID" value="NZ_FOLO01000002.1"/>
</dbReference>
<gene>
    <name evidence="2" type="ORF">SAMN02745724_00426</name>
</gene>
<organism evidence="2 3">
    <name type="scientific">Pseudoalteromonas denitrificans DSM 6059</name>
    <dbReference type="NCBI Taxonomy" id="1123010"/>
    <lineage>
        <taxon>Bacteria</taxon>
        <taxon>Pseudomonadati</taxon>
        <taxon>Pseudomonadota</taxon>
        <taxon>Gammaproteobacteria</taxon>
        <taxon>Alteromonadales</taxon>
        <taxon>Pseudoalteromonadaceae</taxon>
        <taxon>Pseudoalteromonas</taxon>
    </lineage>
</organism>
<keyword evidence="3" id="KW-1185">Reference proteome</keyword>
<protein>
    <submittedName>
        <fullName evidence="2">Uncharacterized protein</fullName>
    </submittedName>
</protein>
<sequence>MIDFSIFNNYDFGLFIENFITILFVITLFLVFYRYKNEASLKVGISVYSISYVLSNFAFNLLETLPSGKLVGPEFYYLQWAMYEALTIIFCFMFHLTKRLRSHNALVWIYRLSSINIVSCLYMHYLVMVLREPNNWFYSVYSVTVNATALMIVAMFAFNFKWSFSEWFLKSRLS</sequence>
<accession>A0A1I1EST0</accession>
<feature type="transmembrane region" description="Helical" evidence="1">
    <location>
        <begin position="12"/>
        <end position="33"/>
    </location>
</feature>
<feature type="transmembrane region" description="Helical" evidence="1">
    <location>
        <begin position="108"/>
        <end position="130"/>
    </location>
</feature>